<dbReference type="SUPFAM" id="SSF56672">
    <property type="entry name" value="DNA/RNA polymerases"/>
    <property type="match status" value="1"/>
</dbReference>
<dbReference type="InterPro" id="IPR001126">
    <property type="entry name" value="UmuC"/>
</dbReference>
<feature type="non-terminal residue" evidence="2">
    <location>
        <position position="54"/>
    </location>
</feature>
<dbReference type="GO" id="GO:0006281">
    <property type="term" value="P:DNA repair"/>
    <property type="evidence" value="ECO:0007669"/>
    <property type="project" value="InterPro"/>
</dbReference>
<gene>
    <name evidence="2" type="ORF">P3S46_01295</name>
</gene>
<evidence type="ECO:0000313" key="3">
    <source>
        <dbReference type="Proteomes" id="UP001215180"/>
    </source>
</evidence>
<dbReference type="EMBL" id="JARJGR010000188">
    <property type="protein sequence ID" value="MDF3635853.1"/>
    <property type="molecule type" value="Genomic_DNA"/>
</dbReference>
<dbReference type="PROSITE" id="PS50173">
    <property type="entry name" value="UMUC"/>
    <property type="match status" value="1"/>
</dbReference>
<proteinExistence type="predicted"/>
<evidence type="ECO:0000259" key="1">
    <source>
        <dbReference type="PROSITE" id="PS50173"/>
    </source>
</evidence>
<comment type="caution">
    <text evidence="2">The sequence shown here is derived from an EMBL/GenBank/DDBJ whole genome shotgun (WGS) entry which is preliminary data.</text>
</comment>
<sequence>MDPKLSKKPLIIASNNDSSVIAMNKLAKSVGIKRGTPIFKCRDLIQQHRLEVRS</sequence>
<dbReference type="AlphaFoldDB" id="A0AAW6NIT9"/>
<evidence type="ECO:0000313" key="2">
    <source>
        <dbReference type="EMBL" id="MDF3635853.1"/>
    </source>
</evidence>
<accession>A0AAW6NIT9</accession>
<dbReference type="InterPro" id="IPR043502">
    <property type="entry name" value="DNA/RNA_pol_sf"/>
</dbReference>
<dbReference type="Proteomes" id="UP001215180">
    <property type="component" value="Unassembled WGS sequence"/>
</dbReference>
<name>A0AAW6NIT9_ENTCL</name>
<organism evidence="2 3">
    <name type="scientific">Enterobacter cloacae</name>
    <dbReference type="NCBI Taxonomy" id="550"/>
    <lineage>
        <taxon>Bacteria</taxon>
        <taxon>Pseudomonadati</taxon>
        <taxon>Pseudomonadota</taxon>
        <taxon>Gammaproteobacteria</taxon>
        <taxon>Enterobacterales</taxon>
        <taxon>Enterobacteriaceae</taxon>
        <taxon>Enterobacter</taxon>
        <taxon>Enterobacter cloacae complex</taxon>
    </lineage>
</organism>
<dbReference type="Pfam" id="PF00817">
    <property type="entry name" value="IMS"/>
    <property type="match status" value="1"/>
</dbReference>
<protein>
    <recommendedName>
        <fullName evidence="1">UmuC domain-containing protein</fullName>
    </recommendedName>
</protein>
<feature type="domain" description="UmuC" evidence="1">
    <location>
        <begin position="1"/>
        <end position="54"/>
    </location>
</feature>
<dbReference type="Gene3D" id="3.40.1170.60">
    <property type="match status" value="1"/>
</dbReference>
<reference evidence="2" key="1">
    <citation type="submission" date="2023-03" db="EMBL/GenBank/DDBJ databases">
        <title>A Study on Prevalence and Characterization of Enterobacter cloacae strains in China.</title>
        <authorList>
            <person name="Zheng Z."/>
        </authorList>
    </citation>
    <scope>NUCLEOTIDE SEQUENCE</scope>
    <source>
        <strain evidence="2">EC77</strain>
    </source>
</reference>